<gene>
    <name evidence="2" type="ORF">BDV95DRAFT_587339</name>
</gene>
<dbReference type="InterPro" id="IPR050656">
    <property type="entry name" value="PINX1"/>
</dbReference>
<keyword evidence="3" id="KW-1185">Reference proteome</keyword>
<evidence type="ECO:0000313" key="2">
    <source>
        <dbReference type="EMBL" id="KAF2865113.1"/>
    </source>
</evidence>
<evidence type="ECO:0000313" key="3">
    <source>
        <dbReference type="Proteomes" id="UP000481861"/>
    </source>
</evidence>
<feature type="compositionally biased region" description="Low complexity" evidence="1">
    <location>
        <begin position="141"/>
        <end position="150"/>
    </location>
</feature>
<dbReference type="PANTHER" id="PTHR23149:SF33">
    <property type="entry name" value="PROTEIN TMA23"/>
    <property type="match status" value="1"/>
</dbReference>
<feature type="region of interest" description="Disordered" evidence="1">
    <location>
        <begin position="463"/>
        <end position="573"/>
    </location>
</feature>
<feature type="compositionally biased region" description="Low complexity" evidence="1">
    <location>
        <begin position="103"/>
        <end position="132"/>
    </location>
</feature>
<protein>
    <recommendedName>
        <fullName evidence="4">G-patch domain-containing protein</fullName>
    </recommendedName>
</protein>
<organism evidence="2 3">
    <name type="scientific">Massariosphaeria phaeospora</name>
    <dbReference type="NCBI Taxonomy" id="100035"/>
    <lineage>
        <taxon>Eukaryota</taxon>
        <taxon>Fungi</taxon>
        <taxon>Dikarya</taxon>
        <taxon>Ascomycota</taxon>
        <taxon>Pezizomycotina</taxon>
        <taxon>Dothideomycetes</taxon>
        <taxon>Pleosporomycetidae</taxon>
        <taxon>Pleosporales</taxon>
        <taxon>Pleosporales incertae sedis</taxon>
        <taxon>Massariosphaeria</taxon>
    </lineage>
</organism>
<feature type="compositionally biased region" description="Pro residues" evidence="1">
    <location>
        <begin position="479"/>
        <end position="491"/>
    </location>
</feature>
<name>A0A7C8I2F4_9PLEO</name>
<dbReference type="PANTHER" id="PTHR23149">
    <property type="entry name" value="G PATCH DOMAIN CONTAINING PROTEIN"/>
    <property type="match status" value="1"/>
</dbReference>
<accession>A0A7C8I2F4</accession>
<dbReference type="EMBL" id="JAADJZ010000036">
    <property type="protein sequence ID" value="KAF2865113.1"/>
    <property type="molecule type" value="Genomic_DNA"/>
</dbReference>
<evidence type="ECO:0000256" key="1">
    <source>
        <dbReference type="SAM" id="MobiDB-lite"/>
    </source>
</evidence>
<feature type="compositionally biased region" description="Basic and acidic residues" evidence="1">
    <location>
        <begin position="532"/>
        <end position="566"/>
    </location>
</feature>
<reference evidence="2 3" key="1">
    <citation type="submission" date="2020-01" db="EMBL/GenBank/DDBJ databases">
        <authorList>
            <consortium name="DOE Joint Genome Institute"/>
            <person name="Haridas S."/>
            <person name="Albert R."/>
            <person name="Binder M."/>
            <person name="Bloem J."/>
            <person name="Labutti K."/>
            <person name="Salamov A."/>
            <person name="Andreopoulos B."/>
            <person name="Baker S.E."/>
            <person name="Barry K."/>
            <person name="Bills G."/>
            <person name="Bluhm B.H."/>
            <person name="Cannon C."/>
            <person name="Castanera R."/>
            <person name="Culley D.E."/>
            <person name="Daum C."/>
            <person name="Ezra D."/>
            <person name="Gonzalez J.B."/>
            <person name="Henrissat B."/>
            <person name="Kuo A."/>
            <person name="Liang C."/>
            <person name="Lipzen A."/>
            <person name="Lutzoni F."/>
            <person name="Magnuson J."/>
            <person name="Mondo S."/>
            <person name="Nolan M."/>
            <person name="Ohm R."/>
            <person name="Pangilinan J."/>
            <person name="Park H.-J.H."/>
            <person name="Ramirez L."/>
            <person name="Alfaro M."/>
            <person name="Sun H."/>
            <person name="Tritt A."/>
            <person name="Yoshinaga Y."/>
            <person name="Zwiers L.-H.L."/>
            <person name="Turgeon B.G."/>
            <person name="Goodwin S.B."/>
            <person name="Spatafora J.W."/>
            <person name="Crous P.W."/>
            <person name="Grigoriev I.V."/>
        </authorList>
    </citation>
    <scope>NUCLEOTIDE SEQUENCE [LARGE SCALE GENOMIC DNA]</scope>
    <source>
        <strain evidence="2 3">CBS 611.86</strain>
    </source>
</reference>
<dbReference type="AlphaFoldDB" id="A0A7C8I2F4"/>
<feature type="region of interest" description="Disordered" evidence="1">
    <location>
        <begin position="103"/>
        <end position="197"/>
    </location>
</feature>
<dbReference type="Proteomes" id="UP000481861">
    <property type="component" value="Unassembled WGS sequence"/>
</dbReference>
<feature type="compositionally biased region" description="Basic residues" evidence="1">
    <location>
        <begin position="516"/>
        <end position="531"/>
    </location>
</feature>
<sequence>MDTDAYLRRHGWKGTGHSLDTHGRGISKPLLIAHKQDQLGLGKKKAAHNTDDQWWMRAFDESLQNIGTGKESTLSQVRTKGINRGGLYGFFVRGEGLTGTISSAEESSAAEPAESSTSSTGTSTPPTTASESEVSDEDSSASESTAMAAGKGKGSKKRKREDDQSQAGKKQKQDGTTALIKPSEDLIDTEGPKEAVPEISKAALKQINRNVRKAVKRGEYSALVAPLPEDKKKDKQARHERTAAIRKAKRDLRKQMVVDAMMSGELPNPKNYTREEALEQYEADIKADKQQQKRAKLEKTQVKARMHEAGKLARRQTKTERRQKRLEQRAKDEQYRIANTPDQRRIARTKAQQLAAEAAANQDAVTSKLLKLTPEEKAQHVERAAMKKQTLEEYTLRRIQKKIDKNSSAPETQPKNAHPALLFVTDTAGDAALLDKAKRDLAKITARKGRTWSKAYASVLSQALSEPPTAATATAKLQPPEPAAQPQPQPQPQTDAGPWPAKPLTPKQQGELQRREARKAKKERKHAIKLRVHGERKKEKVRSRARDARDAMKARNREALLARAPRDEDEEEG</sequence>
<feature type="compositionally biased region" description="Basic and acidic residues" evidence="1">
    <location>
        <begin position="299"/>
        <end position="335"/>
    </location>
</feature>
<dbReference type="OrthoDB" id="3366546at2759"/>
<feature type="region of interest" description="Disordered" evidence="1">
    <location>
        <begin position="299"/>
        <end position="344"/>
    </location>
</feature>
<proteinExistence type="predicted"/>
<evidence type="ECO:0008006" key="4">
    <source>
        <dbReference type="Google" id="ProtNLM"/>
    </source>
</evidence>
<comment type="caution">
    <text evidence="2">The sequence shown here is derived from an EMBL/GenBank/DDBJ whole genome shotgun (WGS) entry which is preliminary data.</text>
</comment>